<reference evidence="2 3" key="1">
    <citation type="submission" date="2021-03" db="EMBL/GenBank/DDBJ databases">
        <title>Microbacterium pauli sp. nov., isolated from microfiltered milk.</title>
        <authorList>
            <person name="Bellassi P."/>
            <person name="Fontana A."/>
            <person name="Callegari M.L."/>
            <person name="Lorenzo M."/>
            <person name="Cappa F."/>
        </authorList>
    </citation>
    <scope>NUCLEOTIDE SEQUENCE [LARGE SCALE GENOMIC DNA]</scope>
    <source>
        <strain evidence="2 3">DSM 18909</strain>
    </source>
</reference>
<evidence type="ECO:0000313" key="2">
    <source>
        <dbReference type="EMBL" id="MBT8797494.1"/>
    </source>
</evidence>
<name>A0ABS5XSJ4_9MICO</name>
<keyword evidence="3" id="KW-1185">Reference proteome</keyword>
<gene>
    <name evidence="2" type="ORF">J0P97_05355</name>
</gene>
<dbReference type="RefSeq" id="WP_215486755.1">
    <property type="nucleotide sequence ID" value="NZ_BAAAPJ010000002.1"/>
</dbReference>
<feature type="chain" id="PRO_5046660663" evidence="1">
    <location>
        <begin position="25"/>
        <end position="223"/>
    </location>
</feature>
<proteinExistence type="predicted"/>
<evidence type="ECO:0000256" key="1">
    <source>
        <dbReference type="SAM" id="SignalP"/>
    </source>
</evidence>
<accession>A0ABS5XSJ4</accession>
<feature type="signal peptide" evidence="1">
    <location>
        <begin position="1"/>
        <end position="24"/>
    </location>
</feature>
<protein>
    <submittedName>
        <fullName evidence="2">Uncharacterized protein</fullName>
    </submittedName>
</protein>
<comment type="caution">
    <text evidence="2">The sequence shown here is derived from an EMBL/GenBank/DDBJ whole genome shotgun (WGS) entry which is preliminary data.</text>
</comment>
<keyword evidence="1" id="KW-0732">Signal</keyword>
<evidence type="ECO:0000313" key="3">
    <source>
        <dbReference type="Proteomes" id="UP000740605"/>
    </source>
</evidence>
<dbReference type="Proteomes" id="UP000740605">
    <property type="component" value="Unassembled WGS sequence"/>
</dbReference>
<sequence length="223" mass="23821">MPTIRTLTVVVAAIVIASAFTACSRVGYANHVQESTISCDDVSTSVIHRARADDTSSAIDEEIQYLADNCSDAYDVTIDYISSRSADPQFAFDTCDEWAEHIRSEAVQLLRQDGLCSDSAPADSGSSASGAGGLSWDTAGDYAGTNQRVCGPLMTTRADNDDIFLNIGRDYPDPARFTIVLWDVGSVESLPAGTTLCATGPISLYNGVAQIELYDVGLVEVWE</sequence>
<organism evidence="2 3">
    <name type="scientific">Microbacterium flavum</name>
    <dbReference type="NCBI Taxonomy" id="415216"/>
    <lineage>
        <taxon>Bacteria</taxon>
        <taxon>Bacillati</taxon>
        <taxon>Actinomycetota</taxon>
        <taxon>Actinomycetes</taxon>
        <taxon>Micrococcales</taxon>
        <taxon>Microbacteriaceae</taxon>
        <taxon>Microbacterium</taxon>
    </lineage>
</organism>
<dbReference type="PROSITE" id="PS51257">
    <property type="entry name" value="PROKAR_LIPOPROTEIN"/>
    <property type="match status" value="1"/>
</dbReference>
<dbReference type="EMBL" id="JAFLHG010000004">
    <property type="protein sequence ID" value="MBT8797494.1"/>
    <property type="molecule type" value="Genomic_DNA"/>
</dbReference>